<dbReference type="PANTHER" id="PTHR46797:SF23">
    <property type="entry name" value="HTH-TYPE TRANSCRIPTIONAL REGULATOR SUTR"/>
    <property type="match status" value="1"/>
</dbReference>
<evidence type="ECO:0000256" key="1">
    <source>
        <dbReference type="ARBA" id="ARBA00023015"/>
    </source>
</evidence>
<dbReference type="PANTHER" id="PTHR46797">
    <property type="entry name" value="HTH-TYPE TRANSCRIPTIONAL REGULATOR"/>
    <property type="match status" value="1"/>
</dbReference>
<evidence type="ECO:0000259" key="4">
    <source>
        <dbReference type="PROSITE" id="PS50943"/>
    </source>
</evidence>
<dbReference type="Gene3D" id="1.10.260.40">
    <property type="entry name" value="lambda repressor-like DNA-binding domains"/>
    <property type="match status" value="1"/>
</dbReference>
<keyword evidence="1" id="KW-0805">Transcription regulation</keyword>
<dbReference type="InterPro" id="IPR050807">
    <property type="entry name" value="TransReg_Diox_bact_type"/>
</dbReference>
<dbReference type="SMART" id="SM00530">
    <property type="entry name" value="HTH_XRE"/>
    <property type="match status" value="1"/>
</dbReference>
<keyword evidence="3" id="KW-0804">Transcription</keyword>
<protein>
    <submittedName>
        <fullName evidence="5">Transcriptional regulator</fullName>
    </submittedName>
</protein>
<dbReference type="CDD" id="cd00093">
    <property type="entry name" value="HTH_XRE"/>
    <property type="match status" value="1"/>
</dbReference>
<dbReference type="InterPro" id="IPR010982">
    <property type="entry name" value="Lambda_DNA-bd_dom_sf"/>
</dbReference>
<reference evidence="5 6" key="1">
    <citation type="submission" date="2017-07" db="EMBL/GenBank/DDBJ databases">
        <title>A draft genome sequence of Komagataeibacter oboediens LMG 18849.</title>
        <authorList>
            <person name="Skraban J."/>
            <person name="Cleenwerck I."/>
            <person name="Vandamme P."/>
            <person name="Trcek J."/>
        </authorList>
    </citation>
    <scope>NUCLEOTIDE SEQUENCE [LARGE SCALE GENOMIC DNA]</scope>
    <source>
        <strain evidence="5 6">LMG 18849</strain>
    </source>
</reference>
<feature type="domain" description="HTH cro/C1-type" evidence="4">
    <location>
        <begin position="16"/>
        <end position="70"/>
    </location>
</feature>
<dbReference type="PROSITE" id="PS50943">
    <property type="entry name" value="HTH_CROC1"/>
    <property type="match status" value="1"/>
</dbReference>
<evidence type="ECO:0000313" key="6">
    <source>
        <dbReference type="Proteomes" id="UP000247417"/>
    </source>
</evidence>
<dbReference type="InterPro" id="IPR001387">
    <property type="entry name" value="Cro/C1-type_HTH"/>
</dbReference>
<name>A0A318QHN9_9PROT</name>
<evidence type="ECO:0000256" key="2">
    <source>
        <dbReference type="ARBA" id="ARBA00023125"/>
    </source>
</evidence>
<dbReference type="EMBL" id="NKTX01000098">
    <property type="protein sequence ID" value="PYD78595.1"/>
    <property type="molecule type" value="Genomic_DNA"/>
</dbReference>
<dbReference type="OrthoDB" id="2986852at2"/>
<comment type="caution">
    <text evidence="5">The sequence shown here is derived from an EMBL/GenBank/DDBJ whole genome shotgun (WGS) entry which is preliminary data.</text>
</comment>
<sequence>MDQPPPPIKTKFGSRLRRLRKERGFSQEGFAEECGLDRTYVGGIERGERNVGIENIERLAFALGIEVKVLFEFGDDD</sequence>
<gene>
    <name evidence="5" type="ORF">CFR80_16295</name>
</gene>
<organism evidence="5 6">
    <name type="scientific">Komagataeibacter oboediens</name>
    <dbReference type="NCBI Taxonomy" id="65958"/>
    <lineage>
        <taxon>Bacteria</taxon>
        <taxon>Pseudomonadati</taxon>
        <taxon>Pseudomonadota</taxon>
        <taxon>Alphaproteobacteria</taxon>
        <taxon>Acetobacterales</taxon>
        <taxon>Acetobacteraceae</taxon>
        <taxon>Komagataeibacter</taxon>
    </lineage>
</organism>
<proteinExistence type="predicted"/>
<dbReference type="RefSeq" id="WP_110507727.1">
    <property type="nucleotide sequence ID" value="NZ_NKTX01000098.1"/>
</dbReference>
<dbReference type="GO" id="GO:0003700">
    <property type="term" value="F:DNA-binding transcription factor activity"/>
    <property type="evidence" value="ECO:0007669"/>
    <property type="project" value="TreeGrafter"/>
</dbReference>
<dbReference type="SUPFAM" id="SSF47413">
    <property type="entry name" value="lambda repressor-like DNA-binding domains"/>
    <property type="match status" value="1"/>
</dbReference>
<evidence type="ECO:0000313" key="5">
    <source>
        <dbReference type="EMBL" id="PYD78595.1"/>
    </source>
</evidence>
<accession>A0A318QHN9</accession>
<dbReference type="GO" id="GO:0003677">
    <property type="term" value="F:DNA binding"/>
    <property type="evidence" value="ECO:0007669"/>
    <property type="project" value="UniProtKB-KW"/>
</dbReference>
<dbReference type="Proteomes" id="UP000247417">
    <property type="component" value="Unassembled WGS sequence"/>
</dbReference>
<dbReference type="AlphaFoldDB" id="A0A318QHN9"/>
<dbReference type="Pfam" id="PF01381">
    <property type="entry name" value="HTH_3"/>
    <property type="match status" value="1"/>
</dbReference>
<dbReference type="GO" id="GO:0005829">
    <property type="term" value="C:cytosol"/>
    <property type="evidence" value="ECO:0007669"/>
    <property type="project" value="TreeGrafter"/>
</dbReference>
<keyword evidence="2" id="KW-0238">DNA-binding</keyword>
<evidence type="ECO:0000256" key="3">
    <source>
        <dbReference type="ARBA" id="ARBA00023163"/>
    </source>
</evidence>